<evidence type="ECO:0000313" key="2">
    <source>
        <dbReference type="Proteomes" id="UP000823757"/>
    </source>
</evidence>
<dbReference type="Gene3D" id="1.10.720.160">
    <property type="match status" value="1"/>
</dbReference>
<dbReference type="Gene3D" id="3.30.420.40">
    <property type="match status" value="2"/>
</dbReference>
<dbReference type="Proteomes" id="UP000823757">
    <property type="component" value="Unassembled WGS sequence"/>
</dbReference>
<sequence length="298" mass="31213">MDGKGNTDGSGRLTLLADAGGTKTSWVLTGGDEVLKYKASGINLAVMTKEAVLSAVLEAADMMGAENAAAVGKIRYYGAGVIDSRNILILDSVLKNVFPGAEAVYGSDLLAAAEAGLGDSCGIVCILGTGSNSGVYDGRKIVSNIHPGGYILGDEGSGSALGKMLLADYVKGMLPESISEKFASEYPDLSYGEIVRNVYKGDNPAGYLASFAPFVLSCRGDSYADGLVERNLRNFIERSVLPYGLDSYDIAVAGSVGTECRAELERLGGEYGLKFIRFVKNPLDVLAARVSEESEDGI</sequence>
<dbReference type="AlphaFoldDB" id="A0A9D9ILT0"/>
<dbReference type="SUPFAM" id="SSF53067">
    <property type="entry name" value="Actin-like ATPase domain"/>
    <property type="match status" value="2"/>
</dbReference>
<accession>A0A9D9ILT0</accession>
<dbReference type="PANTHER" id="PTHR43190">
    <property type="entry name" value="N-ACETYL-D-GLUCOSAMINE KINASE"/>
    <property type="match status" value="1"/>
</dbReference>
<reference evidence="1" key="2">
    <citation type="journal article" date="2021" name="PeerJ">
        <title>Extensive microbial diversity within the chicken gut microbiome revealed by metagenomics and culture.</title>
        <authorList>
            <person name="Gilroy R."/>
            <person name="Ravi A."/>
            <person name="Getino M."/>
            <person name="Pursley I."/>
            <person name="Horton D.L."/>
            <person name="Alikhan N.F."/>
            <person name="Baker D."/>
            <person name="Gharbi K."/>
            <person name="Hall N."/>
            <person name="Watson M."/>
            <person name="Adriaenssens E.M."/>
            <person name="Foster-Nyarko E."/>
            <person name="Jarju S."/>
            <person name="Secka A."/>
            <person name="Antonio M."/>
            <person name="Oren A."/>
            <person name="Chaudhuri R.R."/>
            <person name="La Ragione R."/>
            <person name="Hildebrand F."/>
            <person name="Pallen M.J."/>
        </authorList>
    </citation>
    <scope>NUCLEOTIDE SEQUENCE</scope>
    <source>
        <strain evidence="1">B1-13419</strain>
    </source>
</reference>
<comment type="caution">
    <text evidence="1">The sequence shown here is derived from an EMBL/GenBank/DDBJ whole genome shotgun (WGS) entry which is preliminary data.</text>
</comment>
<protein>
    <recommendedName>
        <fullName evidence="3">ATPase</fullName>
    </recommendedName>
</protein>
<name>A0A9D9ILT0_9BACT</name>
<organism evidence="1 2">
    <name type="scientific">Candidatus Cryptobacteroides faecigallinarum</name>
    <dbReference type="NCBI Taxonomy" id="2840763"/>
    <lineage>
        <taxon>Bacteria</taxon>
        <taxon>Pseudomonadati</taxon>
        <taxon>Bacteroidota</taxon>
        <taxon>Bacteroidia</taxon>
        <taxon>Bacteroidales</taxon>
        <taxon>Candidatus Cryptobacteroides</taxon>
    </lineage>
</organism>
<dbReference type="EMBL" id="JADIMD010000112">
    <property type="protein sequence ID" value="MBO8475103.1"/>
    <property type="molecule type" value="Genomic_DNA"/>
</dbReference>
<gene>
    <name evidence="1" type="ORF">IAB91_07435</name>
</gene>
<reference evidence="1" key="1">
    <citation type="submission" date="2020-10" db="EMBL/GenBank/DDBJ databases">
        <authorList>
            <person name="Gilroy R."/>
        </authorList>
    </citation>
    <scope>NUCLEOTIDE SEQUENCE</scope>
    <source>
        <strain evidence="1">B1-13419</strain>
    </source>
</reference>
<dbReference type="PANTHER" id="PTHR43190:SF3">
    <property type="entry name" value="N-ACETYL-D-GLUCOSAMINE KINASE"/>
    <property type="match status" value="1"/>
</dbReference>
<proteinExistence type="predicted"/>
<evidence type="ECO:0000313" key="1">
    <source>
        <dbReference type="EMBL" id="MBO8475103.1"/>
    </source>
</evidence>
<dbReference type="InterPro" id="IPR052519">
    <property type="entry name" value="Euk-type_GlcNAc_Kinase"/>
</dbReference>
<dbReference type="InterPro" id="IPR043129">
    <property type="entry name" value="ATPase_NBD"/>
</dbReference>
<evidence type="ECO:0008006" key="3">
    <source>
        <dbReference type="Google" id="ProtNLM"/>
    </source>
</evidence>